<feature type="domain" description="RNA polymerase sigma factor 70 region 4 type 2" evidence="8">
    <location>
        <begin position="116"/>
        <end position="168"/>
    </location>
</feature>
<evidence type="ECO:0000256" key="6">
    <source>
        <dbReference type="RuleBase" id="RU000716"/>
    </source>
</evidence>
<evidence type="ECO:0000259" key="7">
    <source>
        <dbReference type="Pfam" id="PF04542"/>
    </source>
</evidence>
<dbReference type="InterPro" id="IPR039425">
    <property type="entry name" value="RNA_pol_sigma-70-like"/>
</dbReference>
<dbReference type="InterPro" id="IPR014284">
    <property type="entry name" value="RNA_pol_sigma-70_dom"/>
</dbReference>
<gene>
    <name evidence="9" type="primary">sigW_6</name>
    <name evidence="9" type="ORF">Pr1d_49580</name>
</gene>
<evidence type="ECO:0000256" key="2">
    <source>
        <dbReference type="ARBA" id="ARBA00023015"/>
    </source>
</evidence>
<evidence type="ECO:0000313" key="10">
    <source>
        <dbReference type="Proteomes" id="UP000323917"/>
    </source>
</evidence>
<dbReference type="PANTHER" id="PTHR43133">
    <property type="entry name" value="RNA POLYMERASE ECF-TYPE SIGMA FACTO"/>
    <property type="match status" value="1"/>
</dbReference>
<evidence type="ECO:0000256" key="4">
    <source>
        <dbReference type="ARBA" id="ARBA00023125"/>
    </source>
</evidence>
<dbReference type="RefSeq" id="WP_168205454.1">
    <property type="nucleotide sequence ID" value="NZ_CP042913.1"/>
</dbReference>
<accession>A0A5B9QIS2</accession>
<keyword evidence="4 6" id="KW-0238">DNA-binding</keyword>
<dbReference type="InterPro" id="IPR036388">
    <property type="entry name" value="WH-like_DNA-bd_sf"/>
</dbReference>
<dbReference type="AlphaFoldDB" id="A0A5B9QIS2"/>
<keyword evidence="10" id="KW-1185">Reference proteome</keyword>
<dbReference type="InterPro" id="IPR000838">
    <property type="entry name" value="RNA_pol_sigma70_ECF_CS"/>
</dbReference>
<comment type="similarity">
    <text evidence="1 6">Belongs to the sigma-70 factor family. ECF subfamily.</text>
</comment>
<evidence type="ECO:0000256" key="1">
    <source>
        <dbReference type="ARBA" id="ARBA00010641"/>
    </source>
</evidence>
<dbReference type="GO" id="GO:0016987">
    <property type="term" value="F:sigma factor activity"/>
    <property type="evidence" value="ECO:0007669"/>
    <property type="project" value="UniProtKB-KW"/>
</dbReference>
<dbReference type="Pfam" id="PF04542">
    <property type="entry name" value="Sigma70_r2"/>
    <property type="match status" value="1"/>
</dbReference>
<evidence type="ECO:0000256" key="3">
    <source>
        <dbReference type="ARBA" id="ARBA00023082"/>
    </source>
</evidence>
<organism evidence="9 10">
    <name type="scientific">Bythopirellula goksoeyrii</name>
    <dbReference type="NCBI Taxonomy" id="1400387"/>
    <lineage>
        <taxon>Bacteria</taxon>
        <taxon>Pseudomonadati</taxon>
        <taxon>Planctomycetota</taxon>
        <taxon>Planctomycetia</taxon>
        <taxon>Pirellulales</taxon>
        <taxon>Lacipirellulaceae</taxon>
        <taxon>Bythopirellula</taxon>
    </lineage>
</organism>
<dbReference type="NCBIfam" id="TIGR02937">
    <property type="entry name" value="sigma70-ECF"/>
    <property type="match status" value="1"/>
</dbReference>
<evidence type="ECO:0000313" key="9">
    <source>
        <dbReference type="EMBL" id="QEG37612.1"/>
    </source>
</evidence>
<dbReference type="InterPro" id="IPR013324">
    <property type="entry name" value="RNA_pol_sigma_r3/r4-like"/>
</dbReference>
<keyword evidence="2 6" id="KW-0805">Transcription regulation</keyword>
<dbReference type="CDD" id="cd06171">
    <property type="entry name" value="Sigma70_r4"/>
    <property type="match status" value="1"/>
</dbReference>
<dbReference type="Pfam" id="PF08281">
    <property type="entry name" value="Sigma70_r4_2"/>
    <property type="match status" value="1"/>
</dbReference>
<keyword evidence="5 6" id="KW-0804">Transcription</keyword>
<dbReference type="Gene3D" id="1.10.1740.10">
    <property type="match status" value="1"/>
</dbReference>
<reference evidence="9 10" key="1">
    <citation type="submission" date="2019-08" db="EMBL/GenBank/DDBJ databases">
        <title>Deep-cultivation of Planctomycetes and their phenomic and genomic characterization uncovers novel biology.</title>
        <authorList>
            <person name="Wiegand S."/>
            <person name="Jogler M."/>
            <person name="Boedeker C."/>
            <person name="Pinto D."/>
            <person name="Vollmers J."/>
            <person name="Rivas-Marin E."/>
            <person name="Kohn T."/>
            <person name="Peeters S.H."/>
            <person name="Heuer A."/>
            <person name="Rast P."/>
            <person name="Oberbeckmann S."/>
            <person name="Bunk B."/>
            <person name="Jeske O."/>
            <person name="Meyerdierks A."/>
            <person name="Storesund J.E."/>
            <person name="Kallscheuer N."/>
            <person name="Luecker S."/>
            <person name="Lage O.M."/>
            <person name="Pohl T."/>
            <person name="Merkel B.J."/>
            <person name="Hornburger P."/>
            <person name="Mueller R.-W."/>
            <person name="Bruemmer F."/>
            <person name="Labrenz M."/>
            <person name="Spormann A.M."/>
            <person name="Op den Camp H."/>
            <person name="Overmann J."/>
            <person name="Amann R."/>
            <person name="Jetten M.S.M."/>
            <person name="Mascher T."/>
            <person name="Medema M.H."/>
            <person name="Devos D.P."/>
            <person name="Kaster A.-K."/>
            <person name="Ovreas L."/>
            <person name="Rohde M."/>
            <person name="Galperin M.Y."/>
            <person name="Jogler C."/>
        </authorList>
    </citation>
    <scope>NUCLEOTIDE SEQUENCE [LARGE SCALE GENOMIC DNA]</scope>
    <source>
        <strain evidence="9 10">Pr1d</strain>
    </source>
</reference>
<proteinExistence type="inferred from homology"/>
<feature type="domain" description="RNA polymerase sigma-70 region 2" evidence="7">
    <location>
        <begin position="23"/>
        <end position="89"/>
    </location>
</feature>
<dbReference type="Proteomes" id="UP000323917">
    <property type="component" value="Chromosome"/>
</dbReference>
<dbReference type="SUPFAM" id="SSF88946">
    <property type="entry name" value="Sigma2 domain of RNA polymerase sigma factors"/>
    <property type="match status" value="1"/>
</dbReference>
<name>A0A5B9QIS2_9BACT</name>
<dbReference type="PANTHER" id="PTHR43133:SF8">
    <property type="entry name" value="RNA POLYMERASE SIGMA FACTOR HI_1459-RELATED"/>
    <property type="match status" value="1"/>
</dbReference>
<dbReference type="InterPro" id="IPR007627">
    <property type="entry name" value="RNA_pol_sigma70_r2"/>
</dbReference>
<dbReference type="SUPFAM" id="SSF88659">
    <property type="entry name" value="Sigma3 and sigma4 domains of RNA polymerase sigma factors"/>
    <property type="match status" value="1"/>
</dbReference>
<dbReference type="Gene3D" id="1.10.10.10">
    <property type="entry name" value="Winged helix-like DNA-binding domain superfamily/Winged helix DNA-binding domain"/>
    <property type="match status" value="1"/>
</dbReference>
<dbReference type="GO" id="GO:0003677">
    <property type="term" value="F:DNA binding"/>
    <property type="evidence" value="ECO:0007669"/>
    <property type="project" value="UniProtKB-KW"/>
</dbReference>
<dbReference type="InterPro" id="IPR013325">
    <property type="entry name" value="RNA_pol_sigma_r2"/>
</dbReference>
<dbReference type="GO" id="GO:0006352">
    <property type="term" value="P:DNA-templated transcription initiation"/>
    <property type="evidence" value="ECO:0007669"/>
    <property type="project" value="InterPro"/>
</dbReference>
<protein>
    <recommendedName>
        <fullName evidence="6">RNA polymerase sigma factor</fullName>
    </recommendedName>
</protein>
<sequence>MEIEDRELVERVLAGQTENFRELVDRHQQPIFRFAKGFLGNREDAQDVTQEALVAAFSNLSGYDSSRAAFSTWLFTIVRNRCINLLKQSRPIALKELDSIADVPSADQIASREFSQQLDRALAALPVEQRSAFVLAEIEELPYAEIARIERTSLGTVKSRIHRAKQRLQSLLKSAMRESK</sequence>
<dbReference type="PROSITE" id="PS01063">
    <property type="entry name" value="SIGMA70_ECF"/>
    <property type="match status" value="1"/>
</dbReference>
<evidence type="ECO:0000256" key="5">
    <source>
        <dbReference type="ARBA" id="ARBA00023163"/>
    </source>
</evidence>
<evidence type="ECO:0000259" key="8">
    <source>
        <dbReference type="Pfam" id="PF08281"/>
    </source>
</evidence>
<dbReference type="EMBL" id="CP042913">
    <property type="protein sequence ID" value="QEG37612.1"/>
    <property type="molecule type" value="Genomic_DNA"/>
</dbReference>
<dbReference type="KEGG" id="bgok:Pr1d_49580"/>
<dbReference type="InterPro" id="IPR013249">
    <property type="entry name" value="RNA_pol_sigma70_r4_t2"/>
</dbReference>
<keyword evidence="3 6" id="KW-0731">Sigma factor</keyword>